<evidence type="ECO:0000259" key="3">
    <source>
        <dbReference type="Pfam" id="PF17853"/>
    </source>
</evidence>
<accession>A0AAU8HVC7</accession>
<comment type="similarity">
    <text evidence="1">Belongs to the CdaR family.</text>
</comment>
<dbReference type="Pfam" id="PF17853">
    <property type="entry name" value="GGDEF_2"/>
    <property type="match status" value="1"/>
</dbReference>
<feature type="domain" description="PucR C-terminal helix-turn-helix" evidence="2">
    <location>
        <begin position="454"/>
        <end position="510"/>
    </location>
</feature>
<dbReference type="InterPro" id="IPR042070">
    <property type="entry name" value="PucR_C-HTH_sf"/>
</dbReference>
<organism evidence="4">
    <name type="scientific">Proteinivorax hydrogeniformans</name>
    <dbReference type="NCBI Taxonomy" id="1826727"/>
    <lineage>
        <taxon>Bacteria</taxon>
        <taxon>Bacillati</taxon>
        <taxon>Bacillota</taxon>
        <taxon>Clostridia</taxon>
        <taxon>Eubacteriales</taxon>
        <taxon>Proteinivoracaceae</taxon>
        <taxon>Proteinivorax</taxon>
    </lineage>
</organism>
<proteinExistence type="inferred from homology"/>
<dbReference type="PANTHER" id="PTHR33744:SF1">
    <property type="entry name" value="DNA-BINDING TRANSCRIPTIONAL ACTIVATOR ADER"/>
    <property type="match status" value="1"/>
</dbReference>
<feature type="domain" description="CdaR GGDEF-like" evidence="3">
    <location>
        <begin position="276"/>
        <end position="395"/>
    </location>
</feature>
<evidence type="ECO:0000313" key="4">
    <source>
        <dbReference type="EMBL" id="XCI29377.1"/>
    </source>
</evidence>
<dbReference type="InterPro" id="IPR051448">
    <property type="entry name" value="CdaR-like_regulators"/>
</dbReference>
<reference evidence="4" key="1">
    <citation type="journal article" date="2018" name="Antonie Van Leeuwenhoek">
        <title>Proteinivorax hydrogeniformans sp. nov., an anaerobic, haloalkaliphilic bacterium fermenting proteinaceous compounds with high hydrogen production.</title>
        <authorList>
            <person name="Boltyanskaya Y."/>
            <person name="Detkova E."/>
            <person name="Pimenov N."/>
            <person name="Kevbrin V."/>
        </authorList>
    </citation>
    <scope>NUCLEOTIDE SEQUENCE</scope>
    <source>
        <strain evidence="4">Z-710</strain>
    </source>
</reference>
<sequence length="519" mass="60225">MLSAGQIHSKLSEYECTFINNQESLEVEDIRFITSKTETVESKILYLGTVSQFSSSMLRFQKGNFLLVEDVEFSSVPQSLEGNYILLGECTDLLEVFNEIKSMLSQNLQSMKNATNLLNTLIHSRGLKYIIKRSSEILNNPVILLDNSFRIIAYSKVDKIEEEFWQENIKRGYCTFEFISEVKKIDALKKAPLSADPFIVTCFASPNKKLVSKVIVDEKVVGFIVVLENQEKITEKSNEFLSLLSNVISQEINSNKEFSNMVGLMHENLLVDILEGRIEDHDIIEERIKSSEIAIKDKFQVLVFNISKYKPSMYYRDNLKQGLSAIFKSIYPIFYKDYVVALLNFEHDEPMDSSTEQRLKEFLKDNNLTVGVSQVFNSLIKLKDQYRKTLKALELGSQINSDEKLFYSEKFNFYVLLDFLATNNLSQDELKGFCHTAVQKIQKFDEDNDTQYSQTLYHFLLNNQNINKTANELFIHRNTMGYRLNKIREITSINFEDTETVFNIQMSYKIQQYFRLASK</sequence>
<dbReference type="EMBL" id="CP159485">
    <property type="protein sequence ID" value="XCI29377.1"/>
    <property type="molecule type" value="Genomic_DNA"/>
</dbReference>
<dbReference type="RefSeq" id="WP_353893925.1">
    <property type="nucleotide sequence ID" value="NZ_CP159485.1"/>
</dbReference>
<dbReference type="Gene3D" id="1.10.10.2840">
    <property type="entry name" value="PucR C-terminal helix-turn-helix domain"/>
    <property type="match status" value="1"/>
</dbReference>
<protein>
    <submittedName>
        <fullName evidence="4">Helix-turn-helix domain-containing protein</fullName>
    </submittedName>
</protein>
<dbReference type="AlphaFoldDB" id="A0AAU8HVC7"/>
<evidence type="ECO:0000256" key="1">
    <source>
        <dbReference type="ARBA" id="ARBA00006754"/>
    </source>
</evidence>
<dbReference type="InterPro" id="IPR041522">
    <property type="entry name" value="CdaR_GGDEF"/>
</dbReference>
<dbReference type="InterPro" id="IPR025736">
    <property type="entry name" value="PucR_C-HTH_dom"/>
</dbReference>
<name>A0AAU8HVC7_9FIRM</name>
<evidence type="ECO:0000259" key="2">
    <source>
        <dbReference type="Pfam" id="PF13556"/>
    </source>
</evidence>
<dbReference type="Pfam" id="PF13556">
    <property type="entry name" value="HTH_30"/>
    <property type="match status" value="1"/>
</dbReference>
<dbReference type="PANTHER" id="PTHR33744">
    <property type="entry name" value="CARBOHYDRATE DIACID REGULATOR"/>
    <property type="match status" value="1"/>
</dbReference>
<gene>
    <name evidence="4" type="ORF">PRVXH_000696</name>
</gene>
<reference evidence="4" key="2">
    <citation type="submission" date="2024-06" db="EMBL/GenBank/DDBJ databases">
        <authorList>
            <person name="Petrova K.O."/>
            <person name="Toshchakov S.V."/>
            <person name="Boltjanskaja Y.V."/>
            <person name="Kevbrin V.V."/>
        </authorList>
    </citation>
    <scope>NUCLEOTIDE SEQUENCE</scope>
    <source>
        <strain evidence="4">Z-710</strain>
    </source>
</reference>